<name>A0ABP7D6B1_9MICC</name>
<evidence type="ECO:0000256" key="3">
    <source>
        <dbReference type="ARBA" id="ARBA00023163"/>
    </source>
</evidence>
<dbReference type="PRINTS" id="PR00035">
    <property type="entry name" value="HTHGNTR"/>
</dbReference>
<evidence type="ECO:0000313" key="5">
    <source>
        <dbReference type="EMBL" id="GAA3701229.1"/>
    </source>
</evidence>
<evidence type="ECO:0000256" key="2">
    <source>
        <dbReference type="ARBA" id="ARBA00023125"/>
    </source>
</evidence>
<sequence length="216" mass="23946">MSIFQPAPTSAPDRAFLWLRQQIAALPWDREAFLSENAIAEASGISRTPVREALLRLEASGLLRRVPHKGAYIPALTETDIQEIMEVRQVIGEWATRKVAADGLVPADDLEALVLEQEQHLADPVKFIECDITFHQRIVHAAGNPTLAQVYDSQRFKQERLGIQAVLAGLGRSETVLLEHRAIVQAIRDGDPERAAEAVRSHIHSTRSVLGARRTS</sequence>
<keyword evidence="6" id="KW-1185">Reference proteome</keyword>
<dbReference type="Gene3D" id="1.10.10.10">
    <property type="entry name" value="Winged helix-like DNA-binding domain superfamily/Winged helix DNA-binding domain"/>
    <property type="match status" value="1"/>
</dbReference>
<dbReference type="Pfam" id="PF00392">
    <property type="entry name" value="GntR"/>
    <property type="match status" value="1"/>
</dbReference>
<feature type="domain" description="HTH gntR-type" evidence="4">
    <location>
        <begin position="9"/>
        <end position="76"/>
    </location>
</feature>
<reference evidence="6" key="1">
    <citation type="journal article" date="2019" name="Int. J. Syst. Evol. Microbiol.">
        <title>The Global Catalogue of Microorganisms (GCM) 10K type strain sequencing project: providing services to taxonomists for standard genome sequencing and annotation.</title>
        <authorList>
            <consortium name="The Broad Institute Genomics Platform"/>
            <consortium name="The Broad Institute Genome Sequencing Center for Infectious Disease"/>
            <person name="Wu L."/>
            <person name="Ma J."/>
        </authorList>
    </citation>
    <scope>NUCLEOTIDE SEQUENCE [LARGE SCALE GENOMIC DNA]</scope>
    <source>
        <strain evidence="6">JCM 30742</strain>
    </source>
</reference>
<dbReference type="SUPFAM" id="SSF48008">
    <property type="entry name" value="GntR ligand-binding domain-like"/>
    <property type="match status" value="1"/>
</dbReference>
<dbReference type="InterPro" id="IPR008920">
    <property type="entry name" value="TF_FadR/GntR_C"/>
</dbReference>
<dbReference type="PANTHER" id="PTHR43537:SF24">
    <property type="entry name" value="GLUCONATE OPERON TRANSCRIPTIONAL REPRESSOR"/>
    <property type="match status" value="1"/>
</dbReference>
<keyword evidence="3" id="KW-0804">Transcription</keyword>
<dbReference type="PROSITE" id="PS50949">
    <property type="entry name" value="HTH_GNTR"/>
    <property type="match status" value="1"/>
</dbReference>
<accession>A0ABP7D6B1</accession>
<protein>
    <submittedName>
        <fullName evidence="5">GntR family transcriptional regulator</fullName>
    </submittedName>
</protein>
<proteinExistence type="predicted"/>
<dbReference type="PANTHER" id="PTHR43537">
    <property type="entry name" value="TRANSCRIPTIONAL REGULATOR, GNTR FAMILY"/>
    <property type="match status" value="1"/>
</dbReference>
<evidence type="ECO:0000259" key="4">
    <source>
        <dbReference type="PROSITE" id="PS50949"/>
    </source>
</evidence>
<gene>
    <name evidence="5" type="ORF">GCM10023081_42100</name>
</gene>
<dbReference type="InterPro" id="IPR036388">
    <property type="entry name" value="WH-like_DNA-bd_sf"/>
</dbReference>
<dbReference type="InterPro" id="IPR000524">
    <property type="entry name" value="Tscrpt_reg_HTH_GntR"/>
</dbReference>
<comment type="caution">
    <text evidence="5">The sequence shown here is derived from an EMBL/GenBank/DDBJ whole genome shotgun (WGS) entry which is preliminary data.</text>
</comment>
<organism evidence="5 6">
    <name type="scientific">Arthrobacter ginkgonis</name>
    <dbReference type="NCBI Taxonomy" id="1630594"/>
    <lineage>
        <taxon>Bacteria</taxon>
        <taxon>Bacillati</taxon>
        <taxon>Actinomycetota</taxon>
        <taxon>Actinomycetes</taxon>
        <taxon>Micrococcales</taxon>
        <taxon>Micrococcaceae</taxon>
        <taxon>Arthrobacter</taxon>
    </lineage>
</organism>
<dbReference type="SMART" id="SM00895">
    <property type="entry name" value="FCD"/>
    <property type="match status" value="1"/>
</dbReference>
<dbReference type="Pfam" id="PF07729">
    <property type="entry name" value="FCD"/>
    <property type="match status" value="1"/>
</dbReference>
<keyword evidence="1" id="KW-0805">Transcription regulation</keyword>
<dbReference type="RefSeq" id="WP_345153997.1">
    <property type="nucleotide sequence ID" value="NZ_BAABEO010000034.1"/>
</dbReference>
<dbReference type="EMBL" id="BAABEO010000034">
    <property type="protein sequence ID" value="GAA3701229.1"/>
    <property type="molecule type" value="Genomic_DNA"/>
</dbReference>
<dbReference type="InterPro" id="IPR011711">
    <property type="entry name" value="GntR_C"/>
</dbReference>
<keyword evidence="2" id="KW-0238">DNA-binding</keyword>
<evidence type="ECO:0000313" key="6">
    <source>
        <dbReference type="Proteomes" id="UP001500752"/>
    </source>
</evidence>
<dbReference type="Gene3D" id="1.20.120.530">
    <property type="entry name" value="GntR ligand-binding domain-like"/>
    <property type="match status" value="1"/>
</dbReference>
<dbReference type="InterPro" id="IPR036390">
    <property type="entry name" value="WH_DNA-bd_sf"/>
</dbReference>
<dbReference type="SUPFAM" id="SSF46785">
    <property type="entry name" value="Winged helix' DNA-binding domain"/>
    <property type="match status" value="1"/>
</dbReference>
<dbReference type="Proteomes" id="UP001500752">
    <property type="component" value="Unassembled WGS sequence"/>
</dbReference>
<dbReference type="SMART" id="SM00345">
    <property type="entry name" value="HTH_GNTR"/>
    <property type="match status" value="1"/>
</dbReference>
<evidence type="ECO:0000256" key="1">
    <source>
        <dbReference type="ARBA" id="ARBA00023015"/>
    </source>
</evidence>